<feature type="region of interest" description="Disordered" evidence="8">
    <location>
        <begin position="617"/>
        <end position="658"/>
    </location>
</feature>
<gene>
    <name evidence="9" type="ORF">BJ085DRAFT_29322</name>
</gene>
<evidence type="ECO:0000256" key="8">
    <source>
        <dbReference type="SAM" id="MobiDB-lite"/>
    </source>
</evidence>
<dbReference type="SMART" id="SM00320">
    <property type="entry name" value="WD40"/>
    <property type="match status" value="9"/>
</dbReference>
<feature type="repeat" description="WD" evidence="7">
    <location>
        <begin position="328"/>
        <end position="362"/>
    </location>
</feature>
<dbReference type="InterPro" id="IPR036322">
    <property type="entry name" value="WD40_repeat_dom_sf"/>
</dbReference>
<dbReference type="Proteomes" id="UP000268162">
    <property type="component" value="Unassembled WGS sequence"/>
</dbReference>
<evidence type="ECO:0000256" key="2">
    <source>
        <dbReference type="ARBA" id="ARBA00022490"/>
    </source>
</evidence>
<feature type="repeat" description="WD" evidence="7">
    <location>
        <begin position="220"/>
        <end position="261"/>
    </location>
</feature>
<comment type="similarity">
    <text evidence="6">Belongs to the WD repeat WDR6 family.</text>
</comment>
<dbReference type="Gene3D" id="2.130.10.10">
    <property type="entry name" value="YVTN repeat-like/Quinoprotein amine dehydrogenase"/>
    <property type="match status" value="4"/>
</dbReference>
<reference evidence="10" key="1">
    <citation type="journal article" date="2018" name="Nat. Microbiol.">
        <title>Leveraging single-cell genomics to expand the fungal tree of life.</title>
        <authorList>
            <person name="Ahrendt S.R."/>
            <person name="Quandt C.A."/>
            <person name="Ciobanu D."/>
            <person name="Clum A."/>
            <person name="Salamov A."/>
            <person name="Andreopoulos B."/>
            <person name="Cheng J.F."/>
            <person name="Woyke T."/>
            <person name="Pelin A."/>
            <person name="Henrissat B."/>
            <person name="Reynolds N.K."/>
            <person name="Benny G.L."/>
            <person name="Smith M.E."/>
            <person name="James T.Y."/>
            <person name="Grigoriev I.V."/>
        </authorList>
    </citation>
    <scope>NUCLEOTIDE SEQUENCE [LARGE SCALE GENOMIC DNA]</scope>
    <source>
        <strain evidence="10">RSA 468</strain>
    </source>
</reference>
<dbReference type="InterPro" id="IPR015943">
    <property type="entry name" value="WD40/YVTN_repeat-like_dom_sf"/>
</dbReference>
<dbReference type="AlphaFoldDB" id="A0A4P9ZWH0"/>
<keyword evidence="5" id="KW-0677">Repeat</keyword>
<evidence type="ECO:0000256" key="1">
    <source>
        <dbReference type="ARBA" id="ARBA00004496"/>
    </source>
</evidence>
<proteinExistence type="inferred from homology"/>
<dbReference type="GO" id="GO:0030488">
    <property type="term" value="P:tRNA methylation"/>
    <property type="evidence" value="ECO:0007669"/>
    <property type="project" value="TreeGrafter"/>
</dbReference>
<organism evidence="9 10">
    <name type="scientific">Dimargaris cristalligena</name>
    <dbReference type="NCBI Taxonomy" id="215637"/>
    <lineage>
        <taxon>Eukaryota</taxon>
        <taxon>Fungi</taxon>
        <taxon>Fungi incertae sedis</taxon>
        <taxon>Zoopagomycota</taxon>
        <taxon>Kickxellomycotina</taxon>
        <taxon>Dimargaritomycetes</taxon>
        <taxon>Dimargaritales</taxon>
        <taxon>Dimargaritaceae</taxon>
        <taxon>Dimargaris</taxon>
    </lineage>
</organism>
<dbReference type="InterPro" id="IPR001680">
    <property type="entry name" value="WD40_rpt"/>
</dbReference>
<keyword evidence="4" id="KW-0819">tRNA processing</keyword>
<evidence type="ECO:0000256" key="5">
    <source>
        <dbReference type="ARBA" id="ARBA00022737"/>
    </source>
</evidence>
<dbReference type="InterPro" id="IPR051973">
    <property type="entry name" value="tRNA_Anticodon_Mtase-Reg"/>
</dbReference>
<dbReference type="PROSITE" id="PS50294">
    <property type="entry name" value="WD_REPEATS_REGION"/>
    <property type="match status" value="1"/>
</dbReference>
<keyword evidence="3 7" id="KW-0853">WD repeat</keyword>
<dbReference type="Pfam" id="PF00400">
    <property type="entry name" value="WD40"/>
    <property type="match status" value="3"/>
</dbReference>
<dbReference type="EMBL" id="ML002425">
    <property type="protein sequence ID" value="RKP37953.1"/>
    <property type="molecule type" value="Genomic_DNA"/>
</dbReference>
<feature type="region of interest" description="Disordered" evidence="8">
    <location>
        <begin position="675"/>
        <end position="697"/>
    </location>
</feature>
<dbReference type="PANTHER" id="PTHR14344">
    <property type="entry name" value="WD REPEAT PROTEIN"/>
    <property type="match status" value="1"/>
</dbReference>
<evidence type="ECO:0000256" key="6">
    <source>
        <dbReference type="ARBA" id="ARBA00038255"/>
    </source>
</evidence>
<evidence type="ECO:0000256" key="3">
    <source>
        <dbReference type="ARBA" id="ARBA00022574"/>
    </source>
</evidence>
<keyword evidence="2" id="KW-0963">Cytoplasm</keyword>
<evidence type="ECO:0000313" key="10">
    <source>
        <dbReference type="Proteomes" id="UP000268162"/>
    </source>
</evidence>
<sequence length="1268" mass="139232">MTCVLRSNPLDGEKDAFQSLAFLGPVTSLRFLTEDWLLIGTGPYLRCFDTQTERYLFNINILGSTRIHGLALVENSDRTRWTVAVYGAKSLRIVELSRTPGPLLNSPLSVSIPAPIYQFEDWIHDTQWLFAPNSDEPVELALAFAHNYVSIYSVQDLAGKPVYRIQCSVQAIIYAARFFGHARSTLRLASGTVFNQVLIWRILSNTHLSIPEGPPVEYILAGHEGVIFGMRFSADGSIVTSVSDDRTVRVWRLPSADDPHKLSKPVQPVTLFGHTARVWDCLILSDLLVSISEDSTCRVWSFDPNQFQAEDQEPRSLACWRGHLGKSIWGVAVDPTQSWVATGGGDGGIRLWSLASVRQRLVGADSADYQQAPIELPALATYQTTPHDVRTLRPDFIRNFTYVPDRAMVVASHYGYLLHYSYITRLWSLVAYEPEIAGYAMLASSRDGRVVVCGTIQGTALVYYRQDSQDSHWNVLRLPVVPGQQIFDLNVQTSSNDPTQIDIFALVLNQPAQWLRLNLSSPATLTLMAHVILPSNTLPISFALDYTTGLLLLGSRQGALVVYSLPSALRPESIDRCSTAKDPKTVLQLRPCLNIRRLHGKDAVTSVFIAPHDANSSTSTTAVVEGDTVDSDMSDGEDLPEDESKTTATTPGSRWVTVYSGGRDGAVRQLRLRTGPLTNMPDHQRASASQPTPDSAEPWTTVVLNLASPVQRIECPLCPKLASDISPGSPCHYLELILEHRTKITKGWIEGLVLLDQQLLASVFYRRRFTVYNYTHQYDQLSVNCGGAHRRWYFHTADARLDRAVFLFFRRDAIHAYFTATPATKTESGVATTRRPALIQEGGHGREIRCLAFAPARKGELPLVASGGEDGQLRISQIDSHRSASTPVVNAVPLFQVKRHSSVLKCLAWNQVGDDRYLFTAGGCEELRCWQVTSKTPQLCGRDGNSDTALHSSLNCLEMAIATTGPDNGVRIMDISVLQLPKSANSSTSSSLAYQLIAAVYSDATVRLWACIPAQQRMFLIAHEPRRYHTHCPLAVESITVPSRVKPGQDKHWLLTGSTDGLIRVFDVSTCVEAILLNVHSHTSGTTPTSSEDPVPLVMEAPMLTIPSHQSGVNTLRVVQYTEASATSETRLLIASGGDDNQLALTLLNTGTATSDLPEVAAISRTSNAHASSITGLEMINPKHIVTTSTDQRMILWTWQEVGSRGHTTLQTSIVQSCLSNVVDPCAITHQITDEKNGAKVIFAIAGIGLEILVSPSPQSGKQLAAPL</sequence>
<name>A0A4P9ZWH0_9FUNG</name>
<evidence type="ECO:0000256" key="4">
    <source>
        <dbReference type="ARBA" id="ARBA00022694"/>
    </source>
</evidence>
<dbReference type="PROSITE" id="PS50082">
    <property type="entry name" value="WD_REPEATS_2"/>
    <property type="match status" value="2"/>
</dbReference>
<feature type="compositionally biased region" description="Acidic residues" evidence="8">
    <location>
        <begin position="627"/>
        <end position="641"/>
    </location>
</feature>
<comment type="subcellular location">
    <subcellularLocation>
        <location evidence="1">Cytoplasm</location>
    </subcellularLocation>
</comment>
<dbReference type="OrthoDB" id="5594999at2759"/>
<dbReference type="STRING" id="215637.A0A4P9ZWH0"/>
<dbReference type="SUPFAM" id="SSF63829">
    <property type="entry name" value="Calcium-dependent phosphotriesterase"/>
    <property type="match status" value="1"/>
</dbReference>
<accession>A0A4P9ZWH0</accession>
<evidence type="ECO:0000256" key="7">
    <source>
        <dbReference type="PROSITE-ProRule" id="PRU00221"/>
    </source>
</evidence>
<keyword evidence="10" id="KW-1185">Reference proteome</keyword>
<dbReference type="PANTHER" id="PTHR14344:SF3">
    <property type="entry name" value="WD REPEAT-CONTAINING PROTEIN 6"/>
    <property type="match status" value="1"/>
</dbReference>
<protein>
    <submittedName>
        <fullName evidence="9">WD40-repeat-containing domain protein</fullName>
    </submittedName>
</protein>
<evidence type="ECO:0000313" key="9">
    <source>
        <dbReference type="EMBL" id="RKP37953.1"/>
    </source>
</evidence>
<dbReference type="SUPFAM" id="SSF50978">
    <property type="entry name" value="WD40 repeat-like"/>
    <property type="match status" value="4"/>
</dbReference>
<dbReference type="GO" id="GO:0005737">
    <property type="term" value="C:cytoplasm"/>
    <property type="evidence" value="ECO:0007669"/>
    <property type="project" value="UniProtKB-SubCell"/>
</dbReference>